<dbReference type="InterPro" id="IPR036634">
    <property type="entry name" value="PRD_sf"/>
</dbReference>
<dbReference type="Proteomes" id="UP001438008">
    <property type="component" value="Unassembled WGS sequence"/>
</dbReference>
<evidence type="ECO:0000256" key="2">
    <source>
        <dbReference type="ARBA" id="ARBA00022741"/>
    </source>
</evidence>
<dbReference type="Gene3D" id="1.10.1790.10">
    <property type="entry name" value="PRD domain"/>
    <property type="match status" value="2"/>
</dbReference>
<dbReference type="InterPro" id="IPR002078">
    <property type="entry name" value="Sigma_54_int"/>
</dbReference>
<evidence type="ECO:0000256" key="3">
    <source>
        <dbReference type="ARBA" id="ARBA00022840"/>
    </source>
</evidence>
<evidence type="ECO:0000259" key="4">
    <source>
        <dbReference type="PROSITE" id="PS50045"/>
    </source>
</evidence>
<dbReference type="InterPro" id="IPR036388">
    <property type="entry name" value="WH-like_DNA-bd_sf"/>
</dbReference>
<keyword evidence="2" id="KW-0547">Nucleotide-binding</keyword>
<dbReference type="PROSITE" id="PS50045">
    <property type="entry name" value="SIGMA54_INTERACT_4"/>
    <property type="match status" value="1"/>
</dbReference>
<feature type="domain" description="PTS EIIA type-4" evidence="5">
    <location>
        <begin position="517"/>
        <end position="640"/>
    </location>
</feature>
<dbReference type="RefSeq" id="WP_349164308.1">
    <property type="nucleotide sequence ID" value="NZ_JBBMFE010000005.1"/>
</dbReference>
<dbReference type="PANTHER" id="PTHR32071:SF38">
    <property type="entry name" value="PSP OPERON TRANSCRIPTIONAL ACTIVATOR"/>
    <property type="match status" value="1"/>
</dbReference>
<keyword evidence="1" id="KW-0808">Transferase</keyword>
<feature type="domain" description="Sigma-54 factor interaction" evidence="4">
    <location>
        <begin position="82"/>
        <end position="287"/>
    </location>
</feature>
<organism evidence="7 8">
    <name type="scientific">Laedolimicola intestinihominis</name>
    <dbReference type="NCBI Taxonomy" id="3133166"/>
    <lineage>
        <taxon>Bacteria</taxon>
        <taxon>Bacillati</taxon>
        <taxon>Bacillota</taxon>
        <taxon>Clostridia</taxon>
        <taxon>Lachnospirales</taxon>
        <taxon>Lachnospiraceae</taxon>
        <taxon>Laedolimicola</taxon>
    </lineage>
</organism>
<evidence type="ECO:0000256" key="1">
    <source>
        <dbReference type="ARBA" id="ARBA00022679"/>
    </source>
</evidence>
<feature type="domain" description="PRD" evidence="6">
    <location>
        <begin position="410"/>
        <end position="515"/>
    </location>
</feature>
<dbReference type="Pfam" id="PF03610">
    <property type="entry name" value="EIIA-man"/>
    <property type="match status" value="1"/>
</dbReference>
<gene>
    <name evidence="7" type="ORF">WMO29_06930</name>
</gene>
<protein>
    <submittedName>
        <fullName evidence="7">PRD domain-containing protein</fullName>
    </submittedName>
</protein>
<dbReference type="Gene3D" id="3.40.50.300">
    <property type="entry name" value="P-loop containing nucleotide triphosphate hydrolases"/>
    <property type="match status" value="1"/>
</dbReference>
<dbReference type="Gene3D" id="1.10.10.10">
    <property type="entry name" value="Winged helix-like DNA-binding domain superfamily/Winged helix DNA-binding domain"/>
    <property type="match status" value="1"/>
</dbReference>
<dbReference type="EMBL" id="JBBMFE010000005">
    <property type="protein sequence ID" value="MEQ2472222.1"/>
    <property type="molecule type" value="Genomic_DNA"/>
</dbReference>
<dbReference type="SUPFAM" id="SSF52540">
    <property type="entry name" value="P-loop containing nucleoside triphosphate hydrolases"/>
    <property type="match status" value="1"/>
</dbReference>
<dbReference type="Pfam" id="PF00874">
    <property type="entry name" value="PRD"/>
    <property type="match status" value="2"/>
</dbReference>
<accession>A0ABV1FFS9</accession>
<dbReference type="SUPFAM" id="SSF53062">
    <property type="entry name" value="PTS system fructose IIA component-like"/>
    <property type="match status" value="1"/>
</dbReference>
<reference evidence="7 8" key="1">
    <citation type="submission" date="2024-03" db="EMBL/GenBank/DDBJ databases">
        <title>Human intestinal bacterial collection.</title>
        <authorList>
            <person name="Pauvert C."/>
            <person name="Hitch T.C.A."/>
            <person name="Clavel T."/>
        </authorList>
    </citation>
    <scope>NUCLEOTIDE SEQUENCE [LARGE SCALE GENOMIC DNA]</scope>
    <source>
        <strain evidence="7 8">CLA-AA-H132</strain>
    </source>
</reference>
<dbReference type="InterPro" id="IPR036390">
    <property type="entry name" value="WH_DNA-bd_sf"/>
</dbReference>
<dbReference type="InterPro" id="IPR036662">
    <property type="entry name" value="PTS_EIIA_man-typ_sf"/>
</dbReference>
<evidence type="ECO:0000259" key="5">
    <source>
        <dbReference type="PROSITE" id="PS51096"/>
    </source>
</evidence>
<dbReference type="SUPFAM" id="SSF63520">
    <property type="entry name" value="PTS-regulatory domain, PRD"/>
    <property type="match status" value="2"/>
</dbReference>
<dbReference type="PANTHER" id="PTHR32071">
    <property type="entry name" value="TRANSCRIPTIONAL REGULATORY PROTEIN"/>
    <property type="match status" value="1"/>
</dbReference>
<dbReference type="Gene3D" id="3.40.50.510">
    <property type="entry name" value="Phosphotransferase system, mannose-type IIA component"/>
    <property type="match status" value="1"/>
</dbReference>
<evidence type="ECO:0000259" key="6">
    <source>
        <dbReference type="PROSITE" id="PS51372"/>
    </source>
</evidence>
<evidence type="ECO:0000313" key="8">
    <source>
        <dbReference type="Proteomes" id="UP001438008"/>
    </source>
</evidence>
<dbReference type="PROSITE" id="PS51372">
    <property type="entry name" value="PRD_2"/>
    <property type="match status" value="2"/>
</dbReference>
<dbReference type="InterPro" id="IPR027417">
    <property type="entry name" value="P-loop_NTPase"/>
</dbReference>
<dbReference type="InterPro" id="IPR011608">
    <property type="entry name" value="PRD"/>
</dbReference>
<feature type="domain" description="PRD" evidence="6">
    <location>
        <begin position="770"/>
        <end position="868"/>
    </location>
</feature>
<dbReference type="PROSITE" id="PS51096">
    <property type="entry name" value="PTS_EIIA_TYPE_4"/>
    <property type="match status" value="1"/>
</dbReference>
<evidence type="ECO:0000313" key="7">
    <source>
        <dbReference type="EMBL" id="MEQ2472222.1"/>
    </source>
</evidence>
<keyword evidence="3" id="KW-0067">ATP-binding</keyword>
<dbReference type="InterPro" id="IPR004701">
    <property type="entry name" value="PTS_EIIA_man-typ"/>
</dbReference>
<keyword evidence="8" id="KW-1185">Reference proteome</keyword>
<name>A0ABV1FFS9_9FIRM</name>
<comment type="caution">
    <text evidence="7">The sequence shown here is derived from an EMBL/GenBank/DDBJ whole genome shotgun (WGS) entry which is preliminary data.</text>
</comment>
<sequence>MRTNRDRILEYLEKTEREHKENYRGSTTQEMEEALGMKRCNISTQLNRMTEEGLLKKSGTRPVYYRLKTADAQDEHLSFRALVGKDGSLKNAVQLAKAAVLYPERPLHILLTGVAGTGKTSFGKEIFAFCEEIKRFSADIKWKEINCQYYRENETGLLQELETSSGKHLLLNHLQVLNHNHQVAIFRYFQEKEQMAECMIVCAADVENPTELPEIVTEWFPVQIGIPRLAERGFRERFQLISSFFMEEAEKMGRTIKLNSELLYCLMLYPCAGELRQLGNDIRVGCANAYVREFQSSVQELHAYIYDFPIQIRNGLLKWKQFHEQIEEIIPRDYSYAYSATALNRLAAVKGKEEKNIYTLIEKKEKELRKQGMEEEEINELINDELTDTLKELQSIYGEKKLDRESLAKIVDSRITSMVDQFLMYAGGKTGKAYPDATFYGICLHLSAFLEKTGDPRRISEETLVETMEGYKDEYRLCLEFAEKIEKEFQVSVPIEETVILTMFLSTKDREEQEKKRPVVLIAMHGSSAASSICSVVNALSVNRNTYAFDFPLDMSTEQAYHLFVKKIQEIHGGNGILLLHDTGSIKTIAGLAMQNTGIPIRCIEVPFTLVALECSQKAGMNTDLEEAYRGVLESCQNTLPFMRESYRKLEQDKVILTLCMTGQGGAVQIKKYIEKNAELQDIQIIPLAISDQKFLLGKINAILKEHEIVCMIGTYDPGIYNIPFISVAKLFETPIEKLSLLLSLPETELSAPVDYEAIYEYLQESLPDLDINRLKRHLPRVVARIKKSAGGLNEDQELGMFMHLACSVSRLKAGEVIGTNSRKNQIISGNKKLYTEMVENLKPLEQAFGICYSDDEIASLIEICKRI</sequence>
<proteinExistence type="predicted"/>
<dbReference type="SUPFAM" id="SSF46785">
    <property type="entry name" value="Winged helix' DNA-binding domain"/>
    <property type="match status" value="1"/>
</dbReference>